<dbReference type="InterPro" id="IPR033913">
    <property type="entry name" value="MTH1175_dom"/>
</dbReference>
<dbReference type="STRING" id="768710.DesyoDRAFT_1229"/>
<name>H5XTD8_9FIRM</name>
<evidence type="ECO:0000313" key="3">
    <source>
        <dbReference type="Proteomes" id="UP000005104"/>
    </source>
</evidence>
<dbReference type="Gene3D" id="3.30.420.130">
    <property type="entry name" value="Dinitrogenase iron-molybdenum cofactor biosynthesis domain"/>
    <property type="match status" value="1"/>
</dbReference>
<dbReference type="AlphaFoldDB" id="H5XTD8"/>
<dbReference type="EMBL" id="CM001441">
    <property type="protein sequence ID" value="EHQ88397.1"/>
    <property type="molecule type" value="Genomic_DNA"/>
</dbReference>
<dbReference type="RefSeq" id="WP_007780730.1">
    <property type="nucleotide sequence ID" value="NZ_CM001441.1"/>
</dbReference>
<dbReference type="SUPFAM" id="SSF53146">
    <property type="entry name" value="Nitrogenase accessory factor-like"/>
    <property type="match status" value="1"/>
</dbReference>
<evidence type="ECO:0000259" key="1">
    <source>
        <dbReference type="Pfam" id="PF02579"/>
    </source>
</evidence>
<dbReference type="InterPro" id="IPR003731">
    <property type="entry name" value="Di-Nase_FeMo-co_biosynth"/>
</dbReference>
<organism evidence="2 3">
    <name type="scientific">Desulfosporosinus youngiae DSM 17734</name>
    <dbReference type="NCBI Taxonomy" id="768710"/>
    <lineage>
        <taxon>Bacteria</taxon>
        <taxon>Bacillati</taxon>
        <taxon>Bacillota</taxon>
        <taxon>Clostridia</taxon>
        <taxon>Eubacteriales</taxon>
        <taxon>Desulfitobacteriaceae</taxon>
        <taxon>Desulfosporosinus</taxon>
    </lineage>
</organism>
<dbReference type="InterPro" id="IPR036105">
    <property type="entry name" value="DiNase_FeMo-co_biosyn_sf"/>
</dbReference>
<dbReference type="PANTHER" id="PTHR42983:SF1">
    <property type="entry name" value="IRON-MOLYBDENUM PROTEIN"/>
    <property type="match status" value="1"/>
</dbReference>
<dbReference type="Proteomes" id="UP000005104">
    <property type="component" value="Chromosome"/>
</dbReference>
<keyword evidence="3" id="KW-1185">Reference proteome</keyword>
<proteinExistence type="predicted"/>
<dbReference type="HOGENOM" id="CLU_104194_0_0_9"/>
<dbReference type="eggNOG" id="COG1433">
    <property type="taxonomic scope" value="Bacteria"/>
</dbReference>
<sequence length="122" mass="13061">MKIAIPVDDKSMETTVCQSFGRTPYYLIYDTESKEPVFLDNSAIASQGGAGIKAAQTIVDNKVSALLTPRCGENAADVLKAANIKLYKTLNASIQDNIDALKEGKLSPLQDIHPGFHGHGGK</sequence>
<accession>H5XTD8</accession>
<dbReference type="CDD" id="cd00851">
    <property type="entry name" value="MTH1175"/>
    <property type="match status" value="1"/>
</dbReference>
<dbReference type="PANTHER" id="PTHR42983">
    <property type="entry name" value="DINITROGENASE IRON-MOLYBDENUM COFACTOR PROTEIN-RELATED"/>
    <property type="match status" value="1"/>
</dbReference>
<gene>
    <name evidence="2" type="ORF">DesyoDRAFT_1229</name>
</gene>
<protein>
    <recommendedName>
        <fullName evidence="1">Dinitrogenase iron-molybdenum cofactor biosynthesis domain-containing protein</fullName>
    </recommendedName>
</protein>
<evidence type="ECO:0000313" key="2">
    <source>
        <dbReference type="EMBL" id="EHQ88397.1"/>
    </source>
</evidence>
<reference evidence="2 3" key="1">
    <citation type="submission" date="2011-11" db="EMBL/GenBank/DDBJ databases">
        <title>The Noncontiguous Finished genome of Desulfosporosinus youngiae DSM 17734.</title>
        <authorList>
            <consortium name="US DOE Joint Genome Institute (JGI-PGF)"/>
            <person name="Lucas S."/>
            <person name="Han J."/>
            <person name="Lapidus A."/>
            <person name="Cheng J.-F."/>
            <person name="Goodwin L."/>
            <person name="Pitluck S."/>
            <person name="Peters L."/>
            <person name="Ovchinnikova G."/>
            <person name="Lu M."/>
            <person name="Land M.L."/>
            <person name="Hauser L."/>
            <person name="Pester M."/>
            <person name="Spring S."/>
            <person name="Ollivier B."/>
            <person name="Rattei T."/>
            <person name="Klenk H.-P."/>
            <person name="Wagner M."/>
            <person name="Loy A."/>
            <person name="Woyke T.J."/>
        </authorList>
    </citation>
    <scope>NUCLEOTIDE SEQUENCE [LARGE SCALE GENOMIC DNA]</scope>
    <source>
        <strain evidence="2 3">DSM 17734</strain>
    </source>
</reference>
<feature type="domain" description="Dinitrogenase iron-molybdenum cofactor biosynthesis" evidence="1">
    <location>
        <begin position="13"/>
        <end position="102"/>
    </location>
</feature>
<dbReference type="Pfam" id="PF02579">
    <property type="entry name" value="Nitro_FeMo-Co"/>
    <property type="match status" value="1"/>
</dbReference>
<dbReference type="OrthoDB" id="9807451at2"/>